<dbReference type="EMBL" id="KN817526">
    <property type="protein sequence ID" value="KJA26909.1"/>
    <property type="molecule type" value="Genomic_DNA"/>
</dbReference>
<dbReference type="SUPFAM" id="SSF143990">
    <property type="entry name" value="YbiA-like"/>
    <property type="match status" value="1"/>
</dbReference>
<name>A0A0D2P7G9_HYPSF</name>
<proteinExistence type="predicted"/>
<evidence type="ECO:0000313" key="2">
    <source>
        <dbReference type="EMBL" id="KJA26909.1"/>
    </source>
</evidence>
<gene>
    <name evidence="2" type="ORF">HYPSUDRAFT_63676</name>
</gene>
<evidence type="ECO:0000313" key="3">
    <source>
        <dbReference type="Proteomes" id="UP000054270"/>
    </source>
</evidence>
<dbReference type="STRING" id="945553.A0A0D2P7G9"/>
<dbReference type="InterPro" id="IPR012816">
    <property type="entry name" value="NADAR"/>
</dbReference>
<accession>A0A0D2P7G9</accession>
<keyword evidence="3" id="KW-1185">Reference proteome</keyword>
<dbReference type="InterPro" id="IPR037238">
    <property type="entry name" value="YbiA-like_sf"/>
</dbReference>
<dbReference type="CDD" id="cd15457">
    <property type="entry name" value="NADAR"/>
    <property type="match status" value="1"/>
</dbReference>
<dbReference type="OrthoDB" id="206452at2759"/>
<evidence type="ECO:0000259" key="1">
    <source>
        <dbReference type="Pfam" id="PF08719"/>
    </source>
</evidence>
<dbReference type="Pfam" id="PF08719">
    <property type="entry name" value="NADAR"/>
    <property type="match status" value="1"/>
</dbReference>
<dbReference type="AlphaFoldDB" id="A0A0D2P7G9"/>
<dbReference type="Gene3D" id="1.10.357.40">
    <property type="entry name" value="YbiA-like"/>
    <property type="match status" value="1"/>
</dbReference>
<sequence>MYNQDDYVFFWKVNEIHGWGSQWYRSPFKATVTIKSGSDEDGATPEEVTFPTAEHWMMFQKAVLFNDTDIAREILETPGTTSTDMAYIKSLGRKVKAFDNVVWEANRERIVLEGNLLKFRQIEALKAKLLATGDKVIVEASPRDRIWGVGFGEKNALNQRDRWGLNLLGKALQETRRTIREEMENTADEQL</sequence>
<organism evidence="2 3">
    <name type="scientific">Hypholoma sublateritium (strain FD-334 SS-4)</name>
    <dbReference type="NCBI Taxonomy" id="945553"/>
    <lineage>
        <taxon>Eukaryota</taxon>
        <taxon>Fungi</taxon>
        <taxon>Dikarya</taxon>
        <taxon>Basidiomycota</taxon>
        <taxon>Agaricomycotina</taxon>
        <taxon>Agaricomycetes</taxon>
        <taxon>Agaricomycetidae</taxon>
        <taxon>Agaricales</taxon>
        <taxon>Agaricineae</taxon>
        <taxon>Strophariaceae</taxon>
        <taxon>Hypholoma</taxon>
    </lineage>
</organism>
<reference evidence="3" key="1">
    <citation type="submission" date="2014-04" db="EMBL/GenBank/DDBJ databases">
        <title>Evolutionary Origins and Diversification of the Mycorrhizal Mutualists.</title>
        <authorList>
            <consortium name="DOE Joint Genome Institute"/>
            <consortium name="Mycorrhizal Genomics Consortium"/>
            <person name="Kohler A."/>
            <person name="Kuo A."/>
            <person name="Nagy L.G."/>
            <person name="Floudas D."/>
            <person name="Copeland A."/>
            <person name="Barry K.W."/>
            <person name="Cichocki N."/>
            <person name="Veneault-Fourrey C."/>
            <person name="LaButti K."/>
            <person name="Lindquist E.A."/>
            <person name="Lipzen A."/>
            <person name="Lundell T."/>
            <person name="Morin E."/>
            <person name="Murat C."/>
            <person name="Riley R."/>
            <person name="Ohm R."/>
            <person name="Sun H."/>
            <person name="Tunlid A."/>
            <person name="Henrissat B."/>
            <person name="Grigoriev I.V."/>
            <person name="Hibbett D.S."/>
            <person name="Martin F."/>
        </authorList>
    </citation>
    <scope>NUCLEOTIDE SEQUENCE [LARGE SCALE GENOMIC DNA]</scope>
    <source>
        <strain evidence="3">FD-334 SS-4</strain>
    </source>
</reference>
<dbReference type="OMA" id="AEHWMMF"/>
<dbReference type="Proteomes" id="UP000054270">
    <property type="component" value="Unassembled WGS sequence"/>
</dbReference>
<dbReference type="NCBIfam" id="TIGR02464">
    <property type="entry name" value="ribofla_fusion"/>
    <property type="match status" value="1"/>
</dbReference>
<feature type="domain" description="NADAR" evidence="1">
    <location>
        <begin position="9"/>
        <end position="180"/>
    </location>
</feature>
<protein>
    <recommendedName>
        <fullName evidence="1">NADAR domain-containing protein</fullName>
    </recommendedName>
</protein>